<dbReference type="Proteomes" id="UP000054495">
    <property type="component" value="Unassembled WGS sequence"/>
</dbReference>
<keyword evidence="4" id="KW-1185">Reference proteome</keyword>
<organism evidence="3 4">
    <name type="scientific">Ancylostoma ceylanicum</name>
    <dbReference type="NCBI Taxonomy" id="53326"/>
    <lineage>
        <taxon>Eukaryota</taxon>
        <taxon>Metazoa</taxon>
        <taxon>Ecdysozoa</taxon>
        <taxon>Nematoda</taxon>
        <taxon>Chromadorea</taxon>
        <taxon>Rhabditida</taxon>
        <taxon>Rhabditina</taxon>
        <taxon>Rhabditomorpha</taxon>
        <taxon>Strongyloidea</taxon>
        <taxon>Ancylostomatidae</taxon>
        <taxon>Ancylostomatinae</taxon>
        <taxon>Ancylostoma</taxon>
    </lineage>
</organism>
<keyword evidence="1" id="KW-0862">Zinc</keyword>
<gene>
    <name evidence="3" type="ORF">ANCCEY_10519</name>
</gene>
<evidence type="ECO:0000313" key="3">
    <source>
        <dbReference type="EMBL" id="EPB70389.1"/>
    </source>
</evidence>
<evidence type="ECO:0000259" key="2">
    <source>
        <dbReference type="PROSITE" id="PS50157"/>
    </source>
</evidence>
<protein>
    <submittedName>
        <fullName evidence="3">Zinc finger, C2H2 type</fullName>
    </submittedName>
</protein>
<feature type="domain" description="C2H2-type" evidence="2">
    <location>
        <begin position="78"/>
        <end position="105"/>
    </location>
</feature>
<dbReference type="GO" id="GO:0008270">
    <property type="term" value="F:zinc ion binding"/>
    <property type="evidence" value="ECO:0007669"/>
    <property type="project" value="UniProtKB-KW"/>
</dbReference>
<name>A0A0D6LEM2_9BILA</name>
<evidence type="ECO:0000313" key="4">
    <source>
        <dbReference type="Proteomes" id="UP000054495"/>
    </source>
</evidence>
<evidence type="ECO:0000256" key="1">
    <source>
        <dbReference type="PROSITE-ProRule" id="PRU00042"/>
    </source>
</evidence>
<dbReference type="AlphaFoldDB" id="A0A0D6LEM2"/>
<reference evidence="3 4" key="1">
    <citation type="submission" date="2013-05" db="EMBL/GenBank/DDBJ databases">
        <title>Draft genome of the parasitic nematode Anyclostoma ceylanicum.</title>
        <authorList>
            <person name="Mitreva M."/>
        </authorList>
    </citation>
    <scope>NUCLEOTIDE SEQUENCE [LARGE SCALE GENOMIC DNA]</scope>
</reference>
<dbReference type="InterPro" id="IPR013087">
    <property type="entry name" value="Znf_C2H2_type"/>
</dbReference>
<proteinExistence type="predicted"/>
<accession>A0A0D6LEM2</accession>
<dbReference type="Gene3D" id="3.30.160.60">
    <property type="entry name" value="Classic Zinc Finger"/>
    <property type="match status" value="1"/>
</dbReference>
<keyword evidence="1" id="KW-0479">Metal-binding</keyword>
<keyword evidence="1" id="KW-0863">Zinc-finger</keyword>
<dbReference type="PROSITE" id="PS50157">
    <property type="entry name" value="ZINC_FINGER_C2H2_2"/>
    <property type="match status" value="1"/>
</dbReference>
<sequence length="126" mass="13806">MLGLAAFNGSTMKEPFKFFRPWEDTIPPVRLLYYAGKLVQHCGILAMLIGFARNLANPGVANKTAIKAGEMPSDKPVHVCDVPNCGKTYKKTSHLKAHLSDIFVHILANDDTRVLCAEEALPVPTT</sequence>
<dbReference type="EMBL" id="KE125196">
    <property type="protein sequence ID" value="EPB70389.1"/>
    <property type="molecule type" value="Genomic_DNA"/>
</dbReference>